<evidence type="ECO:0000313" key="2">
    <source>
        <dbReference type="EMBL" id="TXR51398.1"/>
    </source>
</evidence>
<dbReference type="RefSeq" id="WP_147714893.1">
    <property type="nucleotide sequence ID" value="NZ_VKAD01000003.1"/>
</dbReference>
<dbReference type="Pfam" id="PF05982">
    <property type="entry name" value="Sbt_1"/>
    <property type="match status" value="1"/>
</dbReference>
<comment type="caution">
    <text evidence="2">The sequence shown here is derived from an EMBL/GenBank/DDBJ whole genome shotgun (WGS) entry which is preliminary data.</text>
</comment>
<keyword evidence="1" id="KW-0472">Membrane</keyword>
<dbReference type="InterPro" id="IPR010293">
    <property type="entry name" value="Sbt_1"/>
</dbReference>
<dbReference type="PANTHER" id="PTHR40400">
    <property type="entry name" value="SLR1512 PROTEIN"/>
    <property type="match status" value="1"/>
</dbReference>
<proteinExistence type="predicted"/>
<gene>
    <name evidence="2" type="ORF">FME95_12790</name>
</gene>
<feature type="transmembrane region" description="Helical" evidence="1">
    <location>
        <begin position="65"/>
        <end position="85"/>
    </location>
</feature>
<dbReference type="AlphaFoldDB" id="A0A5C8Z2C3"/>
<keyword evidence="3" id="KW-1185">Reference proteome</keyword>
<protein>
    <submittedName>
        <fullName evidence="2">Sodium-dependent bicarbonate transport family permease</fullName>
    </submittedName>
</protein>
<keyword evidence="1" id="KW-0812">Transmembrane</keyword>
<feature type="transmembrane region" description="Helical" evidence="1">
    <location>
        <begin position="217"/>
        <end position="242"/>
    </location>
</feature>
<evidence type="ECO:0000313" key="3">
    <source>
        <dbReference type="Proteomes" id="UP000321764"/>
    </source>
</evidence>
<name>A0A5C8Z2C3_9GAMM</name>
<feature type="transmembrane region" description="Helical" evidence="1">
    <location>
        <begin position="127"/>
        <end position="145"/>
    </location>
</feature>
<organism evidence="2 3">
    <name type="scientific">Reinekea thalattae</name>
    <dbReference type="NCBI Taxonomy" id="2593301"/>
    <lineage>
        <taxon>Bacteria</taxon>
        <taxon>Pseudomonadati</taxon>
        <taxon>Pseudomonadota</taxon>
        <taxon>Gammaproteobacteria</taxon>
        <taxon>Oceanospirillales</taxon>
        <taxon>Saccharospirillaceae</taxon>
        <taxon>Reinekea</taxon>
    </lineage>
</organism>
<feature type="transmembrane region" description="Helical" evidence="1">
    <location>
        <begin position="157"/>
        <end position="177"/>
    </location>
</feature>
<accession>A0A5C8Z2C3</accession>
<evidence type="ECO:0000256" key="1">
    <source>
        <dbReference type="SAM" id="Phobius"/>
    </source>
</evidence>
<feature type="transmembrane region" description="Helical" evidence="1">
    <location>
        <begin position="249"/>
        <end position="268"/>
    </location>
</feature>
<dbReference type="Proteomes" id="UP000321764">
    <property type="component" value="Unassembled WGS sequence"/>
</dbReference>
<keyword evidence="1" id="KW-1133">Transmembrane helix</keyword>
<feature type="transmembrane region" description="Helical" evidence="1">
    <location>
        <begin position="33"/>
        <end position="53"/>
    </location>
</feature>
<feature type="transmembrane region" description="Helical" evidence="1">
    <location>
        <begin position="97"/>
        <end position="115"/>
    </location>
</feature>
<dbReference type="EMBL" id="VKAD01000003">
    <property type="protein sequence ID" value="TXR51398.1"/>
    <property type="molecule type" value="Genomic_DNA"/>
</dbReference>
<feature type="transmembrane region" description="Helical" evidence="1">
    <location>
        <begin position="189"/>
        <end position="211"/>
    </location>
</feature>
<sequence length="308" mass="32916">MSSFLPDILALFFLASLIIRRLGVDLSFQPATYQLLTYILLLTIGLKGGLALTSEFTLGLIGNSLIVVLLGVVLTLVAMLVIKFFSPLNQADRVTLAAHYGSVSVGTFAVAISFLQLKNISYEAELNLYVALLELPSILVGLWWLNRKKSHTSLKTIFGHQSLVLLLIGLVIGALYGDIAQPMIKQLQPLFAVMLALYLIHMGAIAGGKFGQFGNNALFLISFAIFMPILAAMIGLGTSLLLGLSVGGATLLMTLAASASYIAVPAVFEQAQPQANVAQALVASLAITFSFNVIWGIPLYHHLANVAI</sequence>
<reference evidence="2 3" key="1">
    <citation type="submission" date="2019-07" db="EMBL/GenBank/DDBJ databases">
        <title>Reinekea sp. strain SSH23 genome sequencing and assembly.</title>
        <authorList>
            <person name="Kim I."/>
        </authorList>
    </citation>
    <scope>NUCLEOTIDE SEQUENCE [LARGE SCALE GENOMIC DNA]</scope>
    <source>
        <strain evidence="2 3">SSH23</strain>
    </source>
</reference>
<dbReference type="OrthoDB" id="345121at2"/>
<dbReference type="PANTHER" id="PTHR40400:SF1">
    <property type="entry name" value="SLR1512 PROTEIN"/>
    <property type="match status" value="1"/>
</dbReference>
<feature type="transmembrane region" description="Helical" evidence="1">
    <location>
        <begin position="280"/>
        <end position="300"/>
    </location>
</feature>